<dbReference type="GO" id="GO:0016747">
    <property type="term" value="F:acyltransferase activity, transferring groups other than amino-acyl groups"/>
    <property type="evidence" value="ECO:0007669"/>
    <property type="project" value="InterPro"/>
</dbReference>
<dbReference type="Pfam" id="PF06130">
    <property type="entry name" value="PTAC"/>
    <property type="match status" value="1"/>
</dbReference>
<name>A0A2H0V9Y1_9BACT</name>
<comment type="cofactor">
    <cofactor evidence="1">
        <name>Zn(2+)</name>
        <dbReference type="ChEBI" id="CHEBI:29105"/>
    </cofactor>
</comment>
<keyword evidence="5" id="KW-0808">Transferase</keyword>
<evidence type="ECO:0000256" key="11">
    <source>
        <dbReference type="ARBA" id="ARBA00033077"/>
    </source>
</evidence>
<dbReference type="PANTHER" id="PTHR39453">
    <property type="entry name" value="PHOSPHATE PROPANOYLTRANSFERASE"/>
    <property type="match status" value="1"/>
</dbReference>
<evidence type="ECO:0000256" key="8">
    <source>
        <dbReference type="ARBA" id="ARBA00023315"/>
    </source>
</evidence>
<dbReference type="PANTHER" id="PTHR39453:SF1">
    <property type="entry name" value="PHOSPHATE PROPANOYLTRANSFERASE"/>
    <property type="match status" value="1"/>
</dbReference>
<comment type="similarity">
    <text evidence="2">Belongs to the PduL family.</text>
</comment>
<dbReference type="EMBL" id="PFAN01000021">
    <property type="protein sequence ID" value="PIR95130.1"/>
    <property type="molecule type" value="Genomic_DNA"/>
</dbReference>
<protein>
    <recommendedName>
        <fullName evidence="4">Phosphate propanoyltransferase</fullName>
        <ecNumber evidence="3">2.3.1.222</ecNumber>
    </recommendedName>
    <alternativeName>
        <fullName evidence="10">Phosphate acyltransferase PduL</fullName>
    </alternativeName>
    <alternativeName>
        <fullName evidence="9">Phosphotransacylase PduL</fullName>
    </alternativeName>
    <alternativeName>
        <fullName evidence="11">Propanediol utilization protein PduL</fullName>
    </alternativeName>
</protein>
<accession>A0A2H0V9Y1</accession>
<evidence type="ECO:0000313" key="12">
    <source>
        <dbReference type="EMBL" id="PIR95130.1"/>
    </source>
</evidence>
<evidence type="ECO:0000256" key="5">
    <source>
        <dbReference type="ARBA" id="ARBA00022679"/>
    </source>
</evidence>
<keyword evidence="6" id="KW-0479">Metal-binding</keyword>
<sequence length="166" mass="18391">KLFGKNYRLTNIKQLSQTGEFACEEKILLKNGKNELSARVVGPVRRFTQVEIARSDADFLGLNPPRKLSGDLDGSLGIDLFGPKGSVQLITGLIMAKAHFHCDEEYAKKLGLKNNQIINVRHNNYLFENIITRIGKNFKPAVHIDADEAAKAGIIKGEQAFGEIID</sequence>
<feature type="non-terminal residue" evidence="12">
    <location>
        <position position="1"/>
    </location>
</feature>
<evidence type="ECO:0000256" key="9">
    <source>
        <dbReference type="ARBA" id="ARBA00030044"/>
    </source>
</evidence>
<gene>
    <name evidence="12" type="ORF">COT95_00350</name>
</gene>
<dbReference type="Proteomes" id="UP000228614">
    <property type="component" value="Unassembled WGS sequence"/>
</dbReference>
<dbReference type="GO" id="GO:0046872">
    <property type="term" value="F:metal ion binding"/>
    <property type="evidence" value="ECO:0007669"/>
    <property type="project" value="UniProtKB-KW"/>
</dbReference>
<keyword evidence="8" id="KW-0012">Acyltransferase</keyword>
<dbReference type="InterPro" id="IPR008300">
    <property type="entry name" value="PTAC"/>
</dbReference>
<reference evidence="13" key="1">
    <citation type="submission" date="2017-09" db="EMBL/GenBank/DDBJ databases">
        <title>Depth-based differentiation of microbial function through sediment-hosted aquifers and enrichment of novel symbionts in the deep terrestrial subsurface.</title>
        <authorList>
            <person name="Probst A.J."/>
            <person name="Ladd B."/>
            <person name="Jarett J.K."/>
            <person name="Geller-Mcgrath D.E."/>
            <person name="Sieber C.M.K."/>
            <person name="Emerson J.B."/>
            <person name="Anantharaman K."/>
            <person name="Thomas B.C."/>
            <person name="Malmstrom R."/>
            <person name="Stieglmeier M."/>
            <person name="Klingl A."/>
            <person name="Woyke T."/>
            <person name="Ryan C.M."/>
            <person name="Banfield J.F."/>
        </authorList>
    </citation>
    <scope>NUCLEOTIDE SEQUENCE [LARGE SCALE GENOMIC DNA]</scope>
</reference>
<comment type="caution">
    <text evidence="12">The sequence shown here is derived from an EMBL/GenBank/DDBJ whole genome shotgun (WGS) entry which is preliminary data.</text>
</comment>
<evidence type="ECO:0000256" key="1">
    <source>
        <dbReference type="ARBA" id="ARBA00001947"/>
    </source>
</evidence>
<evidence type="ECO:0000256" key="2">
    <source>
        <dbReference type="ARBA" id="ARBA00007342"/>
    </source>
</evidence>
<organism evidence="12 13">
    <name type="scientific">Candidatus Falkowbacteria bacterium CG10_big_fil_rev_8_21_14_0_10_37_6</name>
    <dbReference type="NCBI Taxonomy" id="1974563"/>
    <lineage>
        <taxon>Bacteria</taxon>
        <taxon>Candidatus Falkowiibacteriota</taxon>
    </lineage>
</organism>
<dbReference type="EC" id="2.3.1.222" evidence="3"/>
<evidence type="ECO:0000256" key="3">
    <source>
        <dbReference type="ARBA" id="ARBA00012206"/>
    </source>
</evidence>
<dbReference type="AlphaFoldDB" id="A0A2H0V9Y1"/>
<proteinExistence type="inferred from homology"/>
<evidence type="ECO:0000256" key="7">
    <source>
        <dbReference type="ARBA" id="ARBA00022833"/>
    </source>
</evidence>
<evidence type="ECO:0000313" key="13">
    <source>
        <dbReference type="Proteomes" id="UP000228614"/>
    </source>
</evidence>
<evidence type="ECO:0000256" key="6">
    <source>
        <dbReference type="ARBA" id="ARBA00022723"/>
    </source>
</evidence>
<evidence type="ECO:0000256" key="4">
    <source>
        <dbReference type="ARBA" id="ARBA00020837"/>
    </source>
</evidence>
<keyword evidence="7" id="KW-0862">Zinc</keyword>
<evidence type="ECO:0000256" key="10">
    <source>
        <dbReference type="ARBA" id="ARBA00030939"/>
    </source>
</evidence>